<evidence type="ECO:0000313" key="7">
    <source>
        <dbReference type="Proteomes" id="UP001597097"/>
    </source>
</evidence>
<dbReference type="PANTHER" id="PTHR30055">
    <property type="entry name" value="HTH-TYPE TRANSCRIPTIONAL REGULATOR RUTR"/>
    <property type="match status" value="1"/>
</dbReference>
<organism evidence="6 7">
    <name type="scientific">Nonomuraea guangzhouensis</name>
    <dbReference type="NCBI Taxonomy" id="1291555"/>
    <lineage>
        <taxon>Bacteria</taxon>
        <taxon>Bacillati</taxon>
        <taxon>Actinomycetota</taxon>
        <taxon>Actinomycetes</taxon>
        <taxon>Streptosporangiales</taxon>
        <taxon>Streptosporangiaceae</taxon>
        <taxon>Nonomuraea</taxon>
    </lineage>
</organism>
<evidence type="ECO:0000256" key="4">
    <source>
        <dbReference type="PROSITE-ProRule" id="PRU00335"/>
    </source>
</evidence>
<evidence type="ECO:0000256" key="2">
    <source>
        <dbReference type="ARBA" id="ARBA00023125"/>
    </source>
</evidence>
<sequence>MTAIEPALVDATAAAVTRWGLSQATLERVADEAGISRATLHRRGVSREALVGALAKRAADEFRTALWPALTSAGTAAERMRAMLKAMFEAADGHLELLAGMYVSSGEMFHEPGPDALVVDIFAGPFDRLLRDGTLDGSLREVPPTATATVLFNTAGWGYVHLRASHKWPMERARDAITDLVMNGLLPEHRGKPDS</sequence>
<name>A0ABW4GJX7_9ACTN</name>
<gene>
    <name evidence="6" type="ORF">ACFSJ0_37555</name>
</gene>
<dbReference type="RefSeq" id="WP_219536488.1">
    <property type="nucleotide sequence ID" value="NZ_JAHKRM010000030.1"/>
</dbReference>
<evidence type="ECO:0000256" key="3">
    <source>
        <dbReference type="ARBA" id="ARBA00023163"/>
    </source>
</evidence>
<keyword evidence="2 4" id="KW-0238">DNA-binding</keyword>
<evidence type="ECO:0000256" key="1">
    <source>
        <dbReference type="ARBA" id="ARBA00023015"/>
    </source>
</evidence>
<evidence type="ECO:0000313" key="6">
    <source>
        <dbReference type="EMBL" id="MFD1542808.1"/>
    </source>
</evidence>
<feature type="DNA-binding region" description="H-T-H motif" evidence="4">
    <location>
        <begin position="25"/>
        <end position="44"/>
    </location>
</feature>
<evidence type="ECO:0000259" key="5">
    <source>
        <dbReference type="PROSITE" id="PS50977"/>
    </source>
</evidence>
<comment type="caution">
    <text evidence="6">The sequence shown here is derived from an EMBL/GenBank/DDBJ whole genome shotgun (WGS) entry which is preliminary data.</text>
</comment>
<dbReference type="EMBL" id="JBHUCM010000033">
    <property type="protein sequence ID" value="MFD1542808.1"/>
    <property type="molecule type" value="Genomic_DNA"/>
</dbReference>
<keyword evidence="7" id="KW-1185">Reference proteome</keyword>
<dbReference type="InterPro" id="IPR050109">
    <property type="entry name" value="HTH-type_TetR-like_transc_reg"/>
</dbReference>
<keyword evidence="1" id="KW-0805">Transcription regulation</keyword>
<dbReference type="Pfam" id="PF00440">
    <property type="entry name" value="TetR_N"/>
    <property type="match status" value="1"/>
</dbReference>
<dbReference type="Proteomes" id="UP001597097">
    <property type="component" value="Unassembled WGS sequence"/>
</dbReference>
<proteinExistence type="predicted"/>
<protein>
    <submittedName>
        <fullName evidence="6">TetR/AcrR family transcriptional regulator</fullName>
    </submittedName>
</protein>
<dbReference type="PROSITE" id="PS50977">
    <property type="entry name" value="HTH_TETR_2"/>
    <property type="match status" value="1"/>
</dbReference>
<dbReference type="PANTHER" id="PTHR30055:SF234">
    <property type="entry name" value="HTH-TYPE TRANSCRIPTIONAL REGULATOR BETI"/>
    <property type="match status" value="1"/>
</dbReference>
<feature type="domain" description="HTH tetR-type" evidence="5">
    <location>
        <begin position="2"/>
        <end position="62"/>
    </location>
</feature>
<dbReference type="InterPro" id="IPR001647">
    <property type="entry name" value="HTH_TetR"/>
</dbReference>
<keyword evidence="3" id="KW-0804">Transcription</keyword>
<reference evidence="7" key="1">
    <citation type="journal article" date="2019" name="Int. J. Syst. Evol. Microbiol.">
        <title>The Global Catalogue of Microorganisms (GCM) 10K type strain sequencing project: providing services to taxonomists for standard genome sequencing and annotation.</title>
        <authorList>
            <consortium name="The Broad Institute Genomics Platform"/>
            <consortium name="The Broad Institute Genome Sequencing Center for Infectious Disease"/>
            <person name="Wu L."/>
            <person name="Ma J."/>
        </authorList>
    </citation>
    <scope>NUCLEOTIDE SEQUENCE [LARGE SCALE GENOMIC DNA]</scope>
    <source>
        <strain evidence="7">CGMCC 1.15399</strain>
    </source>
</reference>
<accession>A0ABW4GJX7</accession>